<dbReference type="RefSeq" id="WP_079410455.1">
    <property type="nucleotide sequence ID" value="NZ_MZGW01000001.1"/>
</dbReference>
<feature type="transmembrane region" description="Helical" evidence="1">
    <location>
        <begin position="283"/>
        <end position="307"/>
    </location>
</feature>
<protein>
    <submittedName>
        <fullName evidence="3">Ribonuclease Y</fullName>
    </submittedName>
</protein>
<comment type="caution">
    <text evidence="3">The sequence shown here is derived from an EMBL/GenBank/DDBJ whole genome shotgun (WGS) entry which is preliminary data.</text>
</comment>
<dbReference type="NCBIfam" id="TIGR00277">
    <property type="entry name" value="HDIG"/>
    <property type="match status" value="1"/>
</dbReference>
<dbReference type="PANTHER" id="PTHR36442">
    <property type="entry name" value="CYCLIC-DI-AMP PHOSPHODIESTERASE PGPH"/>
    <property type="match status" value="1"/>
</dbReference>
<dbReference type="Gene3D" id="1.10.3210.10">
    <property type="entry name" value="Hypothetical protein af1432"/>
    <property type="match status" value="1"/>
</dbReference>
<feature type="transmembrane region" description="Helical" evidence="1">
    <location>
        <begin position="248"/>
        <end position="271"/>
    </location>
</feature>
<feature type="transmembrane region" description="Helical" evidence="1">
    <location>
        <begin position="6"/>
        <end position="24"/>
    </location>
</feature>
<feature type="transmembrane region" description="Helical" evidence="1">
    <location>
        <begin position="347"/>
        <end position="365"/>
    </location>
</feature>
<dbReference type="InterPro" id="IPR006675">
    <property type="entry name" value="HDIG_dom"/>
</dbReference>
<dbReference type="InterPro" id="IPR011624">
    <property type="entry name" value="Metal-dep_PHydrolase_7TM_extra"/>
</dbReference>
<dbReference type="STRING" id="29349.CLOTH_02740"/>
<dbReference type="CDD" id="cd00077">
    <property type="entry name" value="HDc"/>
    <property type="match status" value="1"/>
</dbReference>
<accession>A0A1V4IAH1</accession>
<dbReference type="SMART" id="SM00471">
    <property type="entry name" value="HDc"/>
    <property type="match status" value="1"/>
</dbReference>
<dbReference type="Proteomes" id="UP000190140">
    <property type="component" value="Unassembled WGS sequence"/>
</dbReference>
<evidence type="ECO:0000259" key="2">
    <source>
        <dbReference type="SMART" id="SM00471"/>
    </source>
</evidence>
<feature type="transmembrane region" description="Helical" evidence="1">
    <location>
        <begin position="405"/>
        <end position="427"/>
    </location>
</feature>
<reference evidence="3 4" key="1">
    <citation type="submission" date="2017-03" db="EMBL/GenBank/DDBJ databases">
        <title>Genome sequence of Clostridium thermoalcaliphilum DSM 7309.</title>
        <authorList>
            <person name="Poehlein A."/>
            <person name="Daniel R."/>
        </authorList>
    </citation>
    <scope>NUCLEOTIDE SEQUENCE [LARGE SCALE GENOMIC DNA]</scope>
    <source>
        <strain evidence="3 4">DSM 7309</strain>
    </source>
</reference>
<dbReference type="Pfam" id="PF01966">
    <property type="entry name" value="HD"/>
    <property type="match status" value="1"/>
</dbReference>
<dbReference type="PANTHER" id="PTHR36442:SF1">
    <property type="entry name" value="CYCLIC-DI-AMP PHOSPHODIESTERASE PGPH"/>
    <property type="match status" value="1"/>
</dbReference>
<gene>
    <name evidence="3" type="primary">rny_1</name>
    <name evidence="3" type="ORF">CLOTH_02740</name>
</gene>
<dbReference type="Pfam" id="PF07698">
    <property type="entry name" value="7TM-7TMR_HD"/>
    <property type="match status" value="1"/>
</dbReference>
<sequence>MKFRKFSLALLFFVVNFILLFTFLSPQKYQLRVGERAQEDLRATKDVENKIETEKLIKKAVENVQPVYRVNPTVQAEMKADIEIVFEQIYKLKDNNEIVFEDKVKYLKEETKISDKSITKALTMDKQRLEYLKKYIFETINQIMNTGITKEEIDALKETIAESFEETDKFKSDEKLLGIEVLNSFLRPNKFLDIERTQQKIEEAKSTVDKVIIRKGEYIIYKGEIITQEKVDIVNSLGLLEKRGREDFLVNISIAVILIILECLLALYVYVFHKELIKDEKKLILLALIITTTLILSLPLSIISPYIMPLVTASMLISILLNPKLAIVSNVLVSTMAYLAIGDQNLYIISLVSGSFASFASLEIGQRRSIILTGAKIGIVNFFLALSLGFMSTTNLRELFLNSSLSLLSGIFASILVVGSLPLWEYYFDVITSLKLLEISNPNNEVLKRMLIETPGTYHHSIIVGNLAERACDKIGANSLLARVAAYYHDIGKLSRPYFFKENQIIIENPHDKIIPTLSAKIIKDHITDGLELAKKYKLPKEIINIIKEHHGTTLVAYFYYKAKEEGLDIKEESFRYDGPKPQSKESAVVMLADSTEAAIRSIKEPTKEKIEDMIQKIVDGKLNERQLDESNLTLKDVEQIKNAFLEVMMGMFHERIEYPKEGGESDGASNR</sequence>
<organism evidence="3 4">
    <name type="scientific">Alkalithermobacter paradoxus</name>
    <dbReference type="NCBI Taxonomy" id="29349"/>
    <lineage>
        <taxon>Bacteria</taxon>
        <taxon>Bacillati</taxon>
        <taxon>Bacillota</taxon>
        <taxon>Clostridia</taxon>
        <taxon>Peptostreptococcales</taxon>
        <taxon>Tepidibacteraceae</taxon>
        <taxon>Alkalithermobacter</taxon>
    </lineage>
</organism>
<dbReference type="Pfam" id="PF07697">
    <property type="entry name" value="7TMR-HDED"/>
    <property type="match status" value="1"/>
</dbReference>
<name>A0A1V4IAH1_9FIRM</name>
<evidence type="ECO:0000313" key="4">
    <source>
        <dbReference type="Proteomes" id="UP000190140"/>
    </source>
</evidence>
<evidence type="ECO:0000313" key="3">
    <source>
        <dbReference type="EMBL" id="OPJ56992.1"/>
    </source>
</evidence>
<keyword evidence="1" id="KW-0472">Membrane</keyword>
<dbReference type="AlphaFoldDB" id="A0A1V4IAH1"/>
<dbReference type="OrthoDB" id="9806952at2"/>
<proteinExistence type="predicted"/>
<evidence type="ECO:0000256" key="1">
    <source>
        <dbReference type="SAM" id="Phobius"/>
    </source>
</evidence>
<feature type="domain" description="HD/PDEase" evidence="2">
    <location>
        <begin position="453"/>
        <end position="608"/>
    </location>
</feature>
<dbReference type="InterPro" id="IPR011621">
    <property type="entry name" value="Metal-dep_PHydrolase_7TM_intra"/>
</dbReference>
<keyword evidence="1" id="KW-0812">Transmembrane</keyword>
<dbReference type="SUPFAM" id="SSF109604">
    <property type="entry name" value="HD-domain/PDEase-like"/>
    <property type="match status" value="1"/>
</dbReference>
<feature type="transmembrane region" description="Helical" evidence="1">
    <location>
        <begin position="319"/>
        <end position="341"/>
    </location>
</feature>
<feature type="transmembrane region" description="Helical" evidence="1">
    <location>
        <begin position="377"/>
        <end position="393"/>
    </location>
</feature>
<dbReference type="EMBL" id="MZGW01000001">
    <property type="protein sequence ID" value="OPJ56992.1"/>
    <property type="molecule type" value="Genomic_DNA"/>
</dbReference>
<dbReference type="InterPro" id="IPR052722">
    <property type="entry name" value="PgpH_phosphodiesterase"/>
</dbReference>
<keyword evidence="1" id="KW-1133">Transmembrane helix</keyword>
<dbReference type="InterPro" id="IPR003607">
    <property type="entry name" value="HD/PDEase_dom"/>
</dbReference>
<keyword evidence="4" id="KW-1185">Reference proteome</keyword>
<dbReference type="InterPro" id="IPR006674">
    <property type="entry name" value="HD_domain"/>
</dbReference>